<dbReference type="PROSITE" id="PS51273">
    <property type="entry name" value="GATASE_TYPE_1"/>
    <property type="match status" value="1"/>
</dbReference>
<dbReference type="EMBL" id="BMXG01000006">
    <property type="protein sequence ID" value="GHB98157.1"/>
    <property type="molecule type" value="Genomic_DNA"/>
</dbReference>
<organism evidence="2 3">
    <name type="scientific">Cerasicoccus arenae</name>
    <dbReference type="NCBI Taxonomy" id="424488"/>
    <lineage>
        <taxon>Bacteria</taxon>
        <taxon>Pseudomonadati</taxon>
        <taxon>Verrucomicrobiota</taxon>
        <taxon>Opitutia</taxon>
        <taxon>Puniceicoccales</taxon>
        <taxon>Cerasicoccaceae</taxon>
        <taxon>Cerasicoccus</taxon>
    </lineage>
</organism>
<dbReference type="GO" id="GO:0005829">
    <property type="term" value="C:cytosol"/>
    <property type="evidence" value="ECO:0007669"/>
    <property type="project" value="TreeGrafter"/>
</dbReference>
<proteinExistence type="predicted"/>
<reference evidence="2" key="2">
    <citation type="submission" date="2020-09" db="EMBL/GenBank/DDBJ databases">
        <authorList>
            <person name="Sun Q."/>
            <person name="Kim S."/>
        </authorList>
    </citation>
    <scope>NUCLEOTIDE SEQUENCE</scope>
    <source>
        <strain evidence="2">KCTC 12870</strain>
    </source>
</reference>
<dbReference type="CDD" id="cd01741">
    <property type="entry name" value="GATase1_1"/>
    <property type="match status" value="1"/>
</dbReference>
<keyword evidence="3" id="KW-1185">Reference proteome</keyword>
<gene>
    <name evidence="2" type="ORF">GCM10007047_12690</name>
</gene>
<evidence type="ECO:0000313" key="3">
    <source>
        <dbReference type="Proteomes" id="UP000642829"/>
    </source>
</evidence>
<dbReference type="RefSeq" id="WP_189513090.1">
    <property type="nucleotide sequence ID" value="NZ_BMXG01000006.1"/>
</dbReference>
<dbReference type="Gene3D" id="3.40.50.880">
    <property type="match status" value="1"/>
</dbReference>
<dbReference type="InterPro" id="IPR044992">
    <property type="entry name" value="ChyE-like"/>
</dbReference>
<reference evidence="2" key="1">
    <citation type="journal article" date="2014" name="Int. J. Syst. Evol. Microbiol.">
        <title>Complete genome sequence of Corynebacterium casei LMG S-19264T (=DSM 44701T), isolated from a smear-ripened cheese.</title>
        <authorList>
            <consortium name="US DOE Joint Genome Institute (JGI-PGF)"/>
            <person name="Walter F."/>
            <person name="Albersmeier A."/>
            <person name="Kalinowski J."/>
            <person name="Ruckert C."/>
        </authorList>
    </citation>
    <scope>NUCLEOTIDE SEQUENCE</scope>
    <source>
        <strain evidence="2">KCTC 12870</strain>
    </source>
</reference>
<dbReference type="InterPro" id="IPR017926">
    <property type="entry name" value="GATASE"/>
</dbReference>
<evidence type="ECO:0000313" key="2">
    <source>
        <dbReference type="EMBL" id="GHB98157.1"/>
    </source>
</evidence>
<accession>A0A8J3DIW1</accession>
<dbReference type="FunFam" id="3.40.50.880:FF:000033">
    <property type="entry name" value="Glutamine amidotransferase class-I"/>
    <property type="match status" value="1"/>
</dbReference>
<sequence>MRAHYLQHVPFEGLGSIERWLQKASYEITCTKLYDNEALPPLDGIDLLIVMGGPMSVNDEPKYPWLVSEKAFVRGAIAAGKATLGICLGAQLIASALGSEVKANPVKEIGWLPIEAANIDRPDVFQFPPVVGVFHWHGETFSLPEGATLTASSQGCVNQAFQIGANVIGLQFHLETTSATAQAIVENCRDELVDGPYVQSEERILQVPPERYLAINSLMANILSYLQQ</sequence>
<dbReference type="PANTHER" id="PTHR42695:SF5">
    <property type="entry name" value="GLUTAMINE AMIDOTRANSFERASE YLR126C-RELATED"/>
    <property type="match status" value="1"/>
</dbReference>
<dbReference type="PANTHER" id="PTHR42695">
    <property type="entry name" value="GLUTAMINE AMIDOTRANSFERASE YLR126C-RELATED"/>
    <property type="match status" value="1"/>
</dbReference>
<dbReference type="SUPFAM" id="SSF52317">
    <property type="entry name" value="Class I glutamine amidotransferase-like"/>
    <property type="match status" value="1"/>
</dbReference>
<dbReference type="InterPro" id="IPR029062">
    <property type="entry name" value="Class_I_gatase-like"/>
</dbReference>
<dbReference type="Pfam" id="PF00117">
    <property type="entry name" value="GATase"/>
    <property type="match status" value="1"/>
</dbReference>
<evidence type="ECO:0000259" key="1">
    <source>
        <dbReference type="Pfam" id="PF00117"/>
    </source>
</evidence>
<dbReference type="Proteomes" id="UP000642829">
    <property type="component" value="Unassembled WGS sequence"/>
</dbReference>
<name>A0A8J3DIW1_9BACT</name>
<comment type="caution">
    <text evidence="2">The sequence shown here is derived from an EMBL/GenBank/DDBJ whole genome shotgun (WGS) entry which is preliminary data.</text>
</comment>
<protein>
    <submittedName>
        <fullName evidence="2">Amidotransferase</fullName>
    </submittedName>
</protein>
<feature type="domain" description="Glutamine amidotransferase" evidence="1">
    <location>
        <begin position="17"/>
        <end position="188"/>
    </location>
</feature>
<dbReference type="AlphaFoldDB" id="A0A8J3DIW1"/>